<comment type="caution">
    <text evidence="2">The sequence shown here is derived from an EMBL/GenBank/DDBJ whole genome shotgun (WGS) entry which is preliminary data.</text>
</comment>
<gene>
    <name evidence="2" type="ORF">O181_124393</name>
</gene>
<feature type="region of interest" description="Disordered" evidence="1">
    <location>
        <begin position="84"/>
        <end position="103"/>
    </location>
</feature>
<dbReference type="Proteomes" id="UP000765509">
    <property type="component" value="Unassembled WGS sequence"/>
</dbReference>
<evidence type="ECO:0000256" key="1">
    <source>
        <dbReference type="SAM" id="MobiDB-lite"/>
    </source>
</evidence>
<evidence type="ECO:0000313" key="3">
    <source>
        <dbReference type="Proteomes" id="UP000765509"/>
    </source>
</evidence>
<name>A0A9Q3KNM0_9BASI</name>
<evidence type="ECO:0000313" key="2">
    <source>
        <dbReference type="EMBL" id="MBW0584678.1"/>
    </source>
</evidence>
<accession>A0A9Q3KNM0</accession>
<proteinExistence type="predicted"/>
<protein>
    <submittedName>
        <fullName evidence="2">Uncharacterized protein</fullName>
    </submittedName>
</protein>
<organism evidence="2 3">
    <name type="scientific">Austropuccinia psidii MF-1</name>
    <dbReference type="NCBI Taxonomy" id="1389203"/>
    <lineage>
        <taxon>Eukaryota</taxon>
        <taxon>Fungi</taxon>
        <taxon>Dikarya</taxon>
        <taxon>Basidiomycota</taxon>
        <taxon>Pucciniomycotina</taxon>
        <taxon>Pucciniomycetes</taxon>
        <taxon>Pucciniales</taxon>
        <taxon>Sphaerophragmiaceae</taxon>
        <taxon>Austropuccinia</taxon>
    </lineage>
</organism>
<feature type="region of interest" description="Disordered" evidence="1">
    <location>
        <begin position="111"/>
        <end position="137"/>
    </location>
</feature>
<dbReference type="AlphaFoldDB" id="A0A9Q3KNM0"/>
<sequence length="137" mass="14779">MALLSHLGPQGPLPPVGRTQRFAVHGTIRPLLTQMQRGQKGPRGQFICHQSQLGPKLQVGTPEPVLAPNTNQSRNGQKTLRAKMDQGTQVGHCSVHGLWQPPEANSLAPIKDSHQAQGKPLPSSMHPLLKDPGVVHI</sequence>
<dbReference type="EMBL" id="AVOT02118707">
    <property type="protein sequence ID" value="MBW0584678.1"/>
    <property type="molecule type" value="Genomic_DNA"/>
</dbReference>
<keyword evidence="3" id="KW-1185">Reference proteome</keyword>
<reference evidence="2" key="1">
    <citation type="submission" date="2021-03" db="EMBL/GenBank/DDBJ databases">
        <title>Draft genome sequence of rust myrtle Austropuccinia psidii MF-1, a brazilian biotype.</title>
        <authorList>
            <person name="Quecine M.C."/>
            <person name="Pachon D.M.R."/>
            <person name="Bonatelli M.L."/>
            <person name="Correr F.H."/>
            <person name="Franceschini L.M."/>
            <person name="Leite T.F."/>
            <person name="Margarido G.R.A."/>
            <person name="Almeida C.A."/>
            <person name="Ferrarezi J.A."/>
            <person name="Labate C.A."/>
        </authorList>
    </citation>
    <scope>NUCLEOTIDE SEQUENCE</scope>
    <source>
        <strain evidence="2">MF-1</strain>
    </source>
</reference>